<dbReference type="SMART" id="SM00382">
    <property type="entry name" value="AAA"/>
    <property type="match status" value="1"/>
</dbReference>
<dbReference type="Proteomes" id="UP000245768">
    <property type="component" value="Unassembled WGS sequence"/>
</dbReference>
<dbReference type="Pfam" id="PF00004">
    <property type="entry name" value="AAA"/>
    <property type="match status" value="1"/>
</dbReference>
<organism evidence="2 3">
    <name type="scientific">Acaromyces ingoldii</name>
    <dbReference type="NCBI Taxonomy" id="215250"/>
    <lineage>
        <taxon>Eukaryota</taxon>
        <taxon>Fungi</taxon>
        <taxon>Dikarya</taxon>
        <taxon>Basidiomycota</taxon>
        <taxon>Ustilaginomycotina</taxon>
        <taxon>Exobasidiomycetes</taxon>
        <taxon>Exobasidiales</taxon>
        <taxon>Cryptobasidiaceae</taxon>
        <taxon>Acaromyces</taxon>
    </lineage>
</organism>
<name>A0A316YF43_9BASI</name>
<dbReference type="InParanoid" id="A0A316YF43"/>
<dbReference type="GO" id="GO:0042254">
    <property type="term" value="P:ribosome biogenesis"/>
    <property type="evidence" value="ECO:0007669"/>
    <property type="project" value="TreeGrafter"/>
</dbReference>
<dbReference type="GO" id="GO:0003723">
    <property type="term" value="F:RNA binding"/>
    <property type="evidence" value="ECO:0007669"/>
    <property type="project" value="TreeGrafter"/>
</dbReference>
<dbReference type="Gene3D" id="1.10.8.60">
    <property type="match status" value="1"/>
</dbReference>
<accession>A0A316YF43</accession>
<dbReference type="RefSeq" id="XP_025374456.1">
    <property type="nucleotide sequence ID" value="XM_025522897.1"/>
</dbReference>
<gene>
    <name evidence="2" type="ORF">FA10DRAFT_269834</name>
</gene>
<sequence length="463" mass="52866">MDTIATAFFDHSEARRINTNAVISRALREQHPTSALVTVSIPNCNLLDYATGTGKASFWPLEQGKSDLLLTEYTPPPHRTEDGSIQDTALFAKYGYRWDGCDFLLYLLEGRDGSASYPQLRFAYLLTPQREKAEALVYAAGRWTSELHDEVWVFDSGYWQKSAQLFASIRSASWDDVILDAKMKQDLIDDHMSFFHSKEQYRKFKVPWKRGVIYYGPPGNGKTISIKAMMHALYSLKDPIPSLYVRSLSSAAGPEYAIKQIFERARQTAPCYLIFEDLDSLVSDRVRSYFLNEVDGLKANDGIFMVGSTNHLDQLDPGIAKRPSRFDRKYLFSDPNKEERIAYCHFWQRKLRDNKDVAFPDILCDAIAGITDKFSFAFIQEAFVAALLAIARHRREDRVPCNDESYVSVGDSGSQREAFVEDLADDWVDVSAVVDLDKYILWREIKKQIKSLRKEFDPDASPP</sequence>
<keyword evidence="3" id="KW-1185">Reference proteome</keyword>
<dbReference type="EMBL" id="KZ819641">
    <property type="protein sequence ID" value="PWN87258.1"/>
    <property type="molecule type" value="Genomic_DNA"/>
</dbReference>
<dbReference type="GO" id="GO:0016887">
    <property type="term" value="F:ATP hydrolysis activity"/>
    <property type="evidence" value="ECO:0007669"/>
    <property type="project" value="InterPro"/>
</dbReference>
<feature type="domain" description="AAA+ ATPase" evidence="1">
    <location>
        <begin position="209"/>
        <end position="336"/>
    </location>
</feature>
<dbReference type="OrthoDB" id="2115716at2759"/>
<dbReference type="InterPro" id="IPR003959">
    <property type="entry name" value="ATPase_AAA_core"/>
</dbReference>
<dbReference type="GO" id="GO:0005634">
    <property type="term" value="C:nucleus"/>
    <property type="evidence" value="ECO:0007669"/>
    <property type="project" value="TreeGrafter"/>
</dbReference>
<dbReference type="InterPro" id="IPR027417">
    <property type="entry name" value="P-loop_NTPase"/>
</dbReference>
<reference evidence="2 3" key="1">
    <citation type="journal article" date="2018" name="Mol. Biol. Evol.">
        <title>Broad Genomic Sampling Reveals a Smut Pathogenic Ancestry of the Fungal Clade Ustilaginomycotina.</title>
        <authorList>
            <person name="Kijpornyongpan T."/>
            <person name="Mondo S.J."/>
            <person name="Barry K."/>
            <person name="Sandor L."/>
            <person name="Lee J."/>
            <person name="Lipzen A."/>
            <person name="Pangilinan J."/>
            <person name="LaButti K."/>
            <person name="Hainaut M."/>
            <person name="Henrissat B."/>
            <person name="Grigoriev I.V."/>
            <person name="Spatafora J.W."/>
            <person name="Aime M.C."/>
        </authorList>
    </citation>
    <scope>NUCLEOTIDE SEQUENCE [LARGE SCALE GENOMIC DNA]</scope>
    <source>
        <strain evidence="2 3">MCA 4198</strain>
    </source>
</reference>
<evidence type="ECO:0000313" key="3">
    <source>
        <dbReference type="Proteomes" id="UP000245768"/>
    </source>
</evidence>
<dbReference type="AlphaFoldDB" id="A0A316YF43"/>
<protein>
    <submittedName>
        <fullName evidence="2">P-loop containing nucleoside triphosphate hydrolase protein</fullName>
    </submittedName>
</protein>
<evidence type="ECO:0000313" key="2">
    <source>
        <dbReference type="EMBL" id="PWN87258.1"/>
    </source>
</evidence>
<dbReference type="Gene3D" id="3.40.50.300">
    <property type="entry name" value="P-loop containing nucleotide triphosphate hydrolases"/>
    <property type="match status" value="1"/>
</dbReference>
<dbReference type="GO" id="GO:0005524">
    <property type="term" value="F:ATP binding"/>
    <property type="evidence" value="ECO:0007669"/>
    <property type="project" value="InterPro"/>
</dbReference>
<dbReference type="CDD" id="cd19481">
    <property type="entry name" value="RecA-like_protease"/>
    <property type="match status" value="1"/>
</dbReference>
<dbReference type="STRING" id="215250.A0A316YF43"/>
<dbReference type="InterPro" id="IPR050168">
    <property type="entry name" value="AAA_ATPase_domain"/>
</dbReference>
<dbReference type="PANTHER" id="PTHR23077">
    <property type="entry name" value="AAA-FAMILY ATPASE"/>
    <property type="match status" value="1"/>
</dbReference>
<dbReference type="GeneID" id="37044813"/>
<evidence type="ECO:0000259" key="1">
    <source>
        <dbReference type="SMART" id="SM00382"/>
    </source>
</evidence>
<dbReference type="FunFam" id="3.40.50.300:FF:002838">
    <property type="entry name" value="Uncharacterized ATPase YjoB"/>
    <property type="match status" value="1"/>
</dbReference>
<keyword evidence="2" id="KW-0378">Hydrolase</keyword>
<dbReference type="SUPFAM" id="SSF52540">
    <property type="entry name" value="P-loop containing nucleoside triphosphate hydrolases"/>
    <property type="match status" value="1"/>
</dbReference>
<dbReference type="PANTHER" id="PTHR23077:SF132">
    <property type="entry name" value="ATP-DEPENDENT ZN PROTEASE"/>
    <property type="match status" value="1"/>
</dbReference>
<dbReference type="GO" id="GO:1990275">
    <property type="term" value="F:preribosome binding"/>
    <property type="evidence" value="ECO:0007669"/>
    <property type="project" value="TreeGrafter"/>
</dbReference>
<dbReference type="InterPro" id="IPR003593">
    <property type="entry name" value="AAA+_ATPase"/>
</dbReference>
<proteinExistence type="predicted"/>